<feature type="binding site" evidence="7">
    <location>
        <position position="284"/>
    </location>
    <ligand>
        <name>FMN</name>
        <dbReference type="ChEBI" id="CHEBI:58210"/>
    </ligand>
</feature>
<dbReference type="Gene3D" id="3.20.20.70">
    <property type="entry name" value="Aldolase class I"/>
    <property type="match status" value="1"/>
</dbReference>
<feature type="binding site" evidence="7">
    <location>
        <position position="262"/>
    </location>
    <ligand>
        <name>FMN</name>
        <dbReference type="ChEBI" id="CHEBI:58210"/>
    </ligand>
</feature>
<feature type="binding site" evidence="7">
    <location>
        <begin position="340"/>
        <end position="341"/>
    </location>
    <ligand>
        <name>FMN</name>
        <dbReference type="ChEBI" id="CHEBI:58210"/>
    </ligand>
</feature>
<dbReference type="Proteomes" id="UP000011666">
    <property type="component" value="Unassembled WGS sequence"/>
</dbReference>
<name>M0QHH5_9ACTN</name>
<evidence type="ECO:0000256" key="5">
    <source>
        <dbReference type="ARBA" id="ARBA00024042"/>
    </source>
</evidence>
<organism evidence="9 10">
    <name type="scientific">Gordonia soli NBRC 108243</name>
    <dbReference type="NCBI Taxonomy" id="1223545"/>
    <lineage>
        <taxon>Bacteria</taxon>
        <taxon>Bacillati</taxon>
        <taxon>Actinomycetota</taxon>
        <taxon>Actinomycetes</taxon>
        <taxon>Mycobacteriales</taxon>
        <taxon>Gordoniaceae</taxon>
        <taxon>Gordonia</taxon>
    </lineage>
</organism>
<evidence type="ECO:0000256" key="3">
    <source>
        <dbReference type="ARBA" id="ARBA00022643"/>
    </source>
</evidence>
<feature type="binding site" evidence="7">
    <location>
        <begin position="86"/>
        <end position="88"/>
    </location>
    <ligand>
        <name>FMN</name>
        <dbReference type="ChEBI" id="CHEBI:58210"/>
    </ligand>
</feature>
<evidence type="ECO:0000256" key="2">
    <source>
        <dbReference type="ARBA" id="ARBA00022630"/>
    </source>
</evidence>
<comment type="caution">
    <text evidence="9">The sequence shown here is derived from an EMBL/GenBank/DDBJ whole genome shotgun (WGS) entry which is preliminary data.</text>
</comment>
<evidence type="ECO:0000256" key="6">
    <source>
        <dbReference type="PIRSR" id="PIRSR000138-1"/>
    </source>
</evidence>
<dbReference type="PIRSF" id="PIRSF000138">
    <property type="entry name" value="Al-hdrx_acd_dh"/>
    <property type="match status" value="1"/>
</dbReference>
<dbReference type="PROSITE" id="PS51349">
    <property type="entry name" value="FMN_HYDROXY_ACID_DH_2"/>
    <property type="match status" value="1"/>
</dbReference>
<accession>M0QHH5</accession>
<feature type="binding site" evidence="7">
    <location>
        <position position="171"/>
    </location>
    <ligand>
        <name>glyoxylate</name>
        <dbReference type="ChEBI" id="CHEBI:36655"/>
    </ligand>
</feature>
<proteinExistence type="inferred from homology"/>
<evidence type="ECO:0000259" key="8">
    <source>
        <dbReference type="PROSITE" id="PS51349"/>
    </source>
</evidence>
<evidence type="ECO:0000256" key="1">
    <source>
        <dbReference type="ARBA" id="ARBA00001917"/>
    </source>
</evidence>
<dbReference type="GO" id="GO:0016491">
    <property type="term" value="F:oxidoreductase activity"/>
    <property type="evidence" value="ECO:0007669"/>
    <property type="project" value="UniProtKB-KW"/>
</dbReference>
<dbReference type="PANTHER" id="PTHR10578">
    <property type="entry name" value="S -2-HYDROXY-ACID OXIDASE-RELATED"/>
    <property type="match status" value="1"/>
</dbReference>
<dbReference type="NCBIfam" id="TIGR03966">
    <property type="entry name" value="actino_HemFlav"/>
    <property type="match status" value="1"/>
</dbReference>
<dbReference type="AlphaFoldDB" id="M0QHH5"/>
<dbReference type="Pfam" id="PF01070">
    <property type="entry name" value="FMN_dh"/>
    <property type="match status" value="1"/>
</dbReference>
<protein>
    <submittedName>
        <fullName evidence="9">Putative oxidoreductase</fullName>
    </submittedName>
</protein>
<feature type="active site" description="Proton acceptor" evidence="6">
    <location>
        <position position="286"/>
    </location>
</feature>
<dbReference type="InterPro" id="IPR023989">
    <property type="entry name" value="MftD"/>
</dbReference>
<sequence>MAKNPWARNPWFETVGEAQRRAKKRLPKSVYSSLVAGTQAGVTVTDNTQAFNEIGFAPHVIGVQPDRELATSVMGQDISFPVIISPTGVQAVDPDGEVAVARAAAARGTAMGLSSFASHPVEEVTEVNDKIFFQIYWLGSRDEILERVERARAAGAKGLIVTTDWVFNVGRDWGSPEIPEKVDFQALLKLAPEIALKPRYALDWVRGGKVIIPDLTAPNVSAPGQPGPTFFGVYGQWMNTPPPTWEDLQWLREQWGGPFMVKGITRLDDAKRAVDIGASAISVSNHGGNNLDGTPATIRVLGPIADAVGHDVEVLLDGGIRRGSDVTKALALGARAVMIGRAYLWGLAANGQTGVENVLDLLRMGLDSSLMGLGRKSVHELSRDDLVLPENFERSFGHI</sequence>
<dbReference type="RefSeq" id="WP_007619275.1">
    <property type="nucleotide sequence ID" value="NZ_BANX01000011.1"/>
</dbReference>
<feature type="binding site" evidence="7">
    <location>
        <position position="114"/>
    </location>
    <ligand>
        <name>FMN</name>
        <dbReference type="ChEBI" id="CHEBI:58210"/>
    </ligand>
</feature>
<comment type="cofactor">
    <cofactor evidence="1">
        <name>FMN</name>
        <dbReference type="ChEBI" id="CHEBI:58210"/>
    </cofactor>
</comment>
<keyword evidence="2 7" id="KW-0285">Flavoprotein</keyword>
<dbReference type="eggNOG" id="COG1304">
    <property type="taxonomic scope" value="Bacteria"/>
</dbReference>
<dbReference type="InterPro" id="IPR013785">
    <property type="entry name" value="Aldolase_TIM"/>
</dbReference>
<gene>
    <name evidence="9" type="ORF">GS4_11_00340</name>
</gene>
<evidence type="ECO:0000256" key="7">
    <source>
        <dbReference type="PIRSR" id="PIRSR000138-2"/>
    </source>
</evidence>
<comment type="similarity">
    <text evidence="5">Belongs to the FMN-dependent alpha-hydroxy acid dehydrogenase family.</text>
</comment>
<dbReference type="InterPro" id="IPR037396">
    <property type="entry name" value="FMN_HAD"/>
</dbReference>
<dbReference type="OrthoDB" id="9770452at2"/>
<dbReference type="SUPFAM" id="SSF51395">
    <property type="entry name" value="FMN-linked oxidoreductases"/>
    <property type="match status" value="1"/>
</dbReference>
<dbReference type="STRING" id="1223545.GS4_11_00340"/>
<dbReference type="PANTHER" id="PTHR10578:SF107">
    <property type="entry name" value="2-HYDROXYACID OXIDASE 1"/>
    <property type="match status" value="1"/>
</dbReference>
<evidence type="ECO:0000256" key="4">
    <source>
        <dbReference type="ARBA" id="ARBA00023002"/>
    </source>
</evidence>
<evidence type="ECO:0000313" key="9">
    <source>
        <dbReference type="EMBL" id="GAC67766.1"/>
    </source>
</evidence>
<dbReference type="InterPro" id="IPR012133">
    <property type="entry name" value="Alpha-hydoxy_acid_DH_FMN"/>
</dbReference>
<dbReference type="CDD" id="cd02809">
    <property type="entry name" value="alpha_hydroxyacid_oxid_FMN"/>
    <property type="match status" value="1"/>
</dbReference>
<keyword evidence="3 7" id="KW-0288">FMN</keyword>
<keyword evidence="4" id="KW-0560">Oxidoreductase</keyword>
<dbReference type="InterPro" id="IPR000262">
    <property type="entry name" value="FMN-dep_DH"/>
</dbReference>
<feature type="domain" description="FMN hydroxy acid dehydrogenase" evidence="8">
    <location>
        <begin position="7"/>
        <end position="391"/>
    </location>
</feature>
<dbReference type="EMBL" id="BANX01000011">
    <property type="protein sequence ID" value="GAC67766.1"/>
    <property type="molecule type" value="Genomic_DNA"/>
</dbReference>
<reference evidence="9 10" key="1">
    <citation type="submission" date="2013-01" db="EMBL/GenBank/DDBJ databases">
        <title>Whole genome shotgun sequence of Gordonia soli NBRC 108243.</title>
        <authorList>
            <person name="Isaki-Nakamura S."/>
            <person name="Hosoyama A."/>
            <person name="Tsuchikane K."/>
            <person name="Ando Y."/>
            <person name="Baba S."/>
            <person name="Ohji S."/>
            <person name="Hamada M."/>
            <person name="Tamura T."/>
            <person name="Yamazoe A."/>
            <person name="Yamazaki S."/>
            <person name="Fujita N."/>
        </authorList>
    </citation>
    <scope>NUCLEOTIDE SEQUENCE [LARGE SCALE GENOMIC DNA]</scope>
    <source>
        <strain evidence="9 10">NBRC 108243</strain>
    </source>
</reference>
<keyword evidence="10" id="KW-1185">Reference proteome</keyword>
<dbReference type="GO" id="GO:0010181">
    <property type="term" value="F:FMN binding"/>
    <property type="evidence" value="ECO:0007669"/>
    <property type="project" value="InterPro"/>
</dbReference>
<feature type="binding site" evidence="7">
    <location>
        <begin position="317"/>
        <end position="321"/>
    </location>
    <ligand>
        <name>FMN</name>
        <dbReference type="ChEBI" id="CHEBI:58210"/>
    </ligand>
</feature>
<feature type="binding site" evidence="7">
    <location>
        <position position="134"/>
    </location>
    <ligand>
        <name>FMN</name>
        <dbReference type="ChEBI" id="CHEBI:58210"/>
    </ligand>
</feature>
<evidence type="ECO:0000313" key="10">
    <source>
        <dbReference type="Proteomes" id="UP000011666"/>
    </source>
</evidence>
<feature type="binding site" evidence="7">
    <location>
        <position position="136"/>
    </location>
    <ligand>
        <name>glyoxylate</name>
        <dbReference type="ChEBI" id="CHEBI:36655"/>
    </ligand>
</feature>
<feature type="binding site" evidence="7">
    <location>
        <position position="162"/>
    </location>
    <ligand>
        <name>FMN</name>
        <dbReference type="ChEBI" id="CHEBI:58210"/>
    </ligand>
</feature>
<feature type="binding site" evidence="7">
    <location>
        <position position="286"/>
    </location>
    <ligand>
        <name>glyoxylate</name>
        <dbReference type="ChEBI" id="CHEBI:36655"/>
    </ligand>
</feature>